<organism evidence="2 3">
    <name type="scientific">Prorocentrum cordatum</name>
    <dbReference type="NCBI Taxonomy" id="2364126"/>
    <lineage>
        <taxon>Eukaryota</taxon>
        <taxon>Sar</taxon>
        <taxon>Alveolata</taxon>
        <taxon>Dinophyceae</taxon>
        <taxon>Prorocentrales</taxon>
        <taxon>Prorocentraceae</taxon>
        <taxon>Prorocentrum</taxon>
    </lineage>
</organism>
<sequence>RADAPFQGCRASALARCSRFHAFLSAHSPEFQVMAPPKSNQHVVAEDGAQPPFEPDALEMSPSGETQWEGPPDSLTDSMVREDYANTIPVEVLQHRRSLEPARPEKMVNIPSPTPGTAGSASSGQAAPPPVVRFADLAKKLSEAPTPQCSFKKELAAAAVRTKIATEKLIMTAASRWNRWEDVPVGIQQGFIDKLGSRFPVKFGELPVESTSYKELAVRALAPPCRGIWCSMAASVVADEEILGEGPDVGDLPCFQCGLCEMDIAHADTSKKDWKGMCLHGRCFNAIRAHDRFLEGAPQHVVDKMNQDFELDRPAWQERIRPWIDPAKVARDSAREVTKRFFTVTETKSKETQKGIDDDIIVSRTEFMAFEGFWHRKTDEESTLEFERIHAEQKGKYDVTWVEDGEVKVLQKIATKDIGRIRTSKGESKSNCSMQVEMETSAFDAEVKRRRLMAKSSVSASSCDGRMPPSHVPTNARSAEHYLTFGDSRSRADSVDTLDASTVGVATSPREALREAEAPDTSKDGAKLKKGAPSEKGGKTKLFKPKSDINIDDATRERVAPTLEDIEKMEPVVFMEVKRHWSEMASHVHAGFMSTGSGYVSQLRAASDAVGTEAQKDLDMPTDELIKSISSIAQEIQEGVERLGADCNKSSFAEISARLHSKIDEIEKTKKQVYTQLDGLRYLNEKGGRGKQIEYMSHYNKRIKIMRRLMKCNFSKELADNISSEPCAKGGKLKKPLLFQGSVALNGSSVDPFKITVWNDPNSEVHNAVSRMIQTNSEAINNKIKVHDTSFDTKGQNWLGCLGRVTSDWVVTDVEALGDGYFELCTGGVSPWLMTIKADCPRWGPASVPLVGFECMVIARAKDTRIMCHEAATVLQNGVSLKDFLKFAETEEGSNGIQGSKIIHLKIGEILHVPMGTMIMPLYHPLELQQTKKMPLSHLIVLPLLHAENAKT</sequence>
<dbReference type="Proteomes" id="UP001189429">
    <property type="component" value="Unassembled WGS sequence"/>
</dbReference>
<name>A0ABN9UXW8_9DINO</name>
<gene>
    <name evidence="2" type="ORF">PCOR1329_LOCUS52721</name>
</gene>
<accession>A0ABN9UXW8</accession>
<evidence type="ECO:0000313" key="2">
    <source>
        <dbReference type="EMBL" id="CAK0865074.1"/>
    </source>
</evidence>
<feature type="compositionally biased region" description="Low complexity" evidence="1">
    <location>
        <begin position="115"/>
        <end position="126"/>
    </location>
</feature>
<evidence type="ECO:0000256" key="1">
    <source>
        <dbReference type="SAM" id="MobiDB-lite"/>
    </source>
</evidence>
<feature type="region of interest" description="Disordered" evidence="1">
    <location>
        <begin position="99"/>
        <end position="128"/>
    </location>
</feature>
<dbReference type="EMBL" id="CAUYUJ010016417">
    <property type="protein sequence ID" value="CAK0865074.1"/>
    <property type="molecule type" value="Genomic_DNA"/>
</dbReference>
<protein>
    <submittedName>
        <fullName evidence="2">Uncharacterized protein</fullName>
    </submittedName>
</protein>
<feature type="region of interest" description="Disordered" evidence="1">
    <location>
        <begin position="503"/>
        <end position="545"/>
    </location>
</feature>
<feature type="non-terminal residue" evidence="2">
    <location>
        <position position="952"/>
    </location>
</feature>
<keyword evidence="3" id="KW-1185">Reference proteome</keyword>
<feature type="compositionally biased region" description="Basic and acidic residues" evidence="1">
    <location>
        <begin position="511"/>
        <end position="538"/>
    </location>
</feature>
<reference evidence="2" key="1">
    <citation type="submission" date="2023-10" db="EMBL/GenBank/DDBJ databases">
        <authorList>
            <person name="Chen Y."/>
            <person name="Shah S."/>
            <person name="Dougan E. K."/>
            <person name="Thang M."/>
            <person name="Chan C."/>
        </authorList>
    </citation>
    <scope>NUCLEOTIDE SEQUENCE [LARGE SCALE GENOMIC DNA]</scope>
</reference>
<feature type="non-terminal residue" evidence="2">
    <location>
        <position position="1"/>
    </location>
</feature>
<comment type="caution">
    <text evidence="2">The sequence shown here is derived from an EMBL/GenBank/DDBJ whole genome shotgun (WGS) entry which is preliminary data.</text>
</comment>
<feature type="region of interest" description="Disordered" evidence="1">
    <location>
        <begin position="43"/>
        <end position="72"/>
    </location>
</feature>
<proteinExistence type="predicted"/>
<evidence type="ECO:0000313" key="3">
    <source>
        <dbReference type="Proteomes" id="UP001189429"/>
    </source>
</evidence>